<dbReference type="AlphaFoldDB" id="A0A163FAQ9"/>
<name>A0A163FAQ9_DIDRA</name>
<dbReference type="GO" id="GO:0046872">
    <property type="term" value="F:metal ion binding"/>
    <property type="evidence" value="ECO:0007669"/>
    <property type="project" value="UniProtKB-KW"/>
</dbReference>
<dbReference type="SUPFAM" id="SSF49503">
    <property type="entry name" value="Cupredoxins"/>
    <property type="match status" value="2"/>
</dbReference>
<proteinExistence type="predicted"/>
<dbReference type="EMBL" id="JYNV01000169">
    <property type="protein sequence ID" value="KZM24232.1"/>
    <property type="molecule type" value="Genomic_DNA"/>
</dbReference>
<gene>
    <name evidence="2" type="ORF">ST47_g4627</name>
</gene>
<reference evidence="2 3" key="1">
    <citation type="journal article" date="2016" name="Sci. Rep.">
        <title>Draft genome sequencing and secretome analysis of fungal phytopathogen Ascochyta rabiei provides insight into the necrotrophic effector repertoire.</title>
        <authorList>
            <person name="Verma S."/>
            <person name="Gazara R.K."/>
            <person name="Nizam S."/>
            <person name="Parween S."/>
            <person name="Chattopadhyay D."/>
            <person name="Verma P.K."/>
        </authorList>
    </citation>
    <scope>NUCLEOTIDE SEQUENCE [LARGE SCALE GENOMIC DNA]</scope>
    <source>
        <strain evidence="2 3">ArDII</strain>
    </source>
</reference>
<evidence type="ECO:0000313" key="3">
    <source>
        <dbReference type="Proteomes" id="UP000076837"/>
    </source>
</evidence>
<protein>
    <submittedName>
        <fullName evidence="2">Copper ion binding</fullName>
    </submittedName>
</protein>
<dbReference type="OrthoDB" id="2121828at2759"/>
<organism evidence="2 3">
    <name type="scientific">Didymella rabiei</name>
    <name type="common">Chickpea ascochyta blight fungus</name>
    <name type="synonym">Mycosphaerella rabiei</name>
    <dbReference type="NCBI Taxonomy" id="5454"/>
    <lineage>
        <taxon>Eukaryota</taxon>
        <taxon>Fungi</taxon>
        <taxon>Dikarya</taxon>
        <taxon>Ascomycota</taxon>
        <taxon>Pezizomycotina</taxon>
        <taxon>Dothideomycetes</taxon>
        <taxon>Pleosporomycetidae</taxon>
        <taxon>Pleosporales</taxon>
        <taxon>Pleosporineae</taxon>
        <taxon>Didymellaceae</taxon>
        <taxon>Ascochyta</taxon>
    </lineage>
</organism>
<evidence type="ECO:0000313" key="2">
    <source>
        <dbReference type="EMBL" id="KZM24232.1"/>
    </source>
</evidence>
<keyword evidence="1" id="KW-0479">Metal-binding</keyword>
<evidence type="ECO:0000256" key="1">
    <source>
        <dbReference type="ARBA" id="ARBA00022723"/>
    </source>
</evidence>
<sequence>MAGYLSILLTLFASVVSATPSGGSLQVCSAQLDGKLPSSTPSNFHFSGNVRRYYIAAEEVEWDYAPTGWDNWLGVPFNLSARAQYSGYTQYGTKWLKALYRGYTDASFSEIAPQPEFQGTQGPTIRAEVGDLIEILFVNRLKHHYATMHSMGLAYTKPYEGSDYPNNTMPGVNVTLPIANYGPPMLGPEDCIVYKWMVNNQAGPTGGLPAKIHSYHSYVSLQQDANAGLIGPTIIYASGKMNETMASYREFPILFNTYEEDQSFLSSANKARLQDGNSSAQYTMPQLHTTGLPSGNETVWEPQLTNFESGGQFSGAPTFFTINGYVFANTPTFEMCVDDNVIWGAYAYGSASHVFHLHGNGIDFQKYHQYAESINDGVGKTLYSQAVGEGQWQVICHVQSHLTKGMLANYRVYPKNNCPLKPLMPLK</sequence>
<keyword evidence="3" id="KW-1185">Reference proteome</keyword>
<dbReference type="Proteomes" id="UP000076837">
    <property type="component" value="Unassembled WGS sequence"/>
</dbReference>
<comment type="caution">
    <text evidence="2">The sequence shown here is derived from an EMBL/GenBank/DDBJ whole genome shotgun (WGS) entry which is preliminary data.</text>
</comment>
<dbReference type="STRING" id="5454.A0A163FAQ9"/>
<dbReference type="Gene3D" id="2.60.40.420">
    <property type="entry name" value="Cupredoxins - blue copper proteins"/>
    <property type="match status" value="2"/>
</dbReference>
<dbReference type="InterPro" id="IPR008972">
    <property type="entry name" value="Cupredoxin"/>
</dbReference>
<dbReference type="InterPro" id="IPR033138">
    <property type="entry name" value="Cu_oxidase_CS"/>
</dbReference>
<dbReference type="PROSITE" id="PS00079">
    <property type="entry name" value="MULTICOPPER_OXIDASE1"/>
    <property type="match status" value="1"/>
</dbReference>
<accession>A0A163FAQ9</accession>